<dbReference type="Pfam" id="PF05195">
    <property type="entry name" value="AMP_N"/>
    <property type="match status" value="1"/>
</dbReference>
<comment type="cofactor">
    <cofactor evidence="1">
        <name>Mn(2+)</name>
        <dbReference type="ChEBI" id="CHEBI:29035"/>
    </cofactor>
</comment>
<dbReference type="SUPFAM" id="SSF55920">
    <property type="entry name" value="Creatinase/aminopeptidase"/>
    <property type="match status" value="1"/>
</dbReference>
<sequence>MYPAQAHIIKTFNKLIELLPASDRAKPQIILIPGAITPFRNDTDRELSFRQESNFYYLSGCAVPSSYLLLTFQHGTSLAEQPLTQLFIPKVELADLMWSVAPPSAEEATKLYQMTRVQYLGELSSAIKEQMKAYPGATFHILPAGSPLFPILPAQYTALVLPPHAPATDDYLLPALHRARLTKDADEIEAIRQANAISSRAHEVVMRVLGQGVRGAIKAGNGAGVDRPFLPNEWLIEKEAEAEALFVASCRREGSVHQAYLPIVAASTRASTLHYCCNDREFAWGPVGPHDHQNGDCLAHGEGRQLNPQVLLIDAGCEWDCYASDITRTMPVGNGGKFTPEARAIYELVLEMQRLSMDALKPGVHWDAIQLLCHRTLVRGFQRLGIFKTPSSPGSGSWNAEEAIVASGVSTAFFPHGVGHSLGLDVHDVPSASKPERNETVGKGVELGHESFYAYLRLRLPLEEGMVVTVEPGIYFSPHLLAPVRDSKHIDYEVLKRYESVGGVRIEDAVVITKDGYENLTTVRSDTDWIEGVCSGLL</sequence>
<dbReference type="Gene3D" id="3.40.350.10">
    <property type="entry name" value="Creatinase/prolidase N-terminal domain"/>
    <property type="match status" value="1"/>
</dbReference>
<dbReference type="Pfam" id="PF00557">
    <property type="entry name" value="Peptidase_M24"/>
    <property type="match status" value="1"/>
</dbReference>
<keyword evidence="9" id="KW-1185">Reference proteome</keyword>
<evidence type="ECO:0000256" key="1">
    <source>
        <dbReference type="ARBA" id="ARBA00001936"/>
    </source>
</evidence>
<keyword evidence="3 6" id="KW-0479">Metal-binding</keyword>
<evidence type="ECO:0000313" key="8">
    <source>
        <dbReference type="EMBL" id="KAH9840790.1"/>
    </source>
</evidence>
<dbReference type="InterPro" id="IPR001131">
    <property type="entry name" value="Peptidase_M24B_aminopep-P_CS"/>
</dbReference>
<evidence type="ECO:0000259" key="7">
    <source>
        <dbReference type="SMART" id="SM01011"/>
    </source>
</evidence>
<dbReference type="EMBL" id="JADCUA010000004">
    <property type="protein sequence ID" value="KAH9840790.1"/>
    <property type="molecule type" value="Genomic_DNA"/>
</dbReference>
<dbReference type="InterPro" id="IPR029149">
    <property type="entry name" value="Creatin/AminoP/Spt16_N"/>
</dbReference>
<proteinExistence type="inferred from homology"/>
<dbReference type="PROSITE" id="PS00491">
    <property type="entry name" value="PROLINE_PEPTIDASE"/>
    <property type="match status" value="1"/>
</dbReference>
<dbReference type="SUPFAM" id="SSF53092">
    <property type="entry name" value="Creatinase/prolidase N-terminal domain"/>
    <property type="match status" value="1"/>
</dbReference>
<dbReference type="CDD" id="cd01087">
    <property type="entry name" value="Prolidase"/>
    <property type="match status" value="1"/>
</dbReference>
<evidence type="ECO:0000313" key="9">
    <source>
        <dbReference type="Proteomes" id="UP000814176"/>
    </source>
</evidence>
<dbReference type="PANTHER" id="PTHR43226:SF1">
    <property type="entry name" value="XAA-PRO DIPEPTIDASE"/>
    <property type="match status" value="1"/>
</dbReference>
<dbReference type="PANTHER" id="PTHR43226">
    <property type="entry name" value="XAA-PRO AMINOPEPTIDASE 3"/>
    <property type="match status" value="1"/>
</dbReference>
<dbReference type="InterPro" id="IPR000994">
    <property type="entry name" value="Pept_M24"/>
</dbReference>
<dbReference type="InterPro" id="IPR007865">
    <property type="entry name" value="Aminopep_P_N"/>
</dbReference>
<dbReference type="InterPro" id="IPR052433">
    <property type="entry name" value="X-Pro_dipept-like"/>
</dbReference>
<protein>
    <submittedName>
        <fullName evidence="8">Creatinase/aminopeptidase</fullName>
    </submittedName>
</protein>
<organism evidence="8 9">
    <name type="scientific">Rhodofomes roseus</name>
    <dbReference type="NCBI Taxonomy" id="34475"/>
    <lineage>
        <taxon>Eukaryota</taxon>
        <taxon>Fungi</taxon>
        <taxon>Dikarya</taxon>
        <taxon>Basidiomycota</taxon>
        <taxon>Agaricomycotina</taxon>
        <taxon>Agaricomycetes</taxon>
        <taxon>Polyporales</taxon>
        <taxon>Rhodofomes</taxon>
    </lineage>
</organism>
<dbReference type="InterPro" id="IPR036005">
    <property type="entry name" value="Creatinase/aminopeptidase-like"/>
</dbReference>
<evidence type="ECO:0000256" key="4">
    <source>
        <dbReference type="ARBA" id="ARBA00022801"/>
    </source>
</evidence>
<evidence type="ECO:0000256" key="6">
    <source>
        <dbReference type="RuleBase" id="RU000590"/>
    </source>
</evidence>
<keyword evidence="5" id="KW-0464">Manganese</keyword>
<name>A0ABQ8KRP4_9APHY</name>
<dbReference type="GeneID" id="72007814"/>
<keyword evidence="4" id="KW-0378">Hydrolase</keyword>
<reference evidence="8 9" key="1">
    <citation type="journal article" date="2021" name="Environ. Microbiol.">
        <title>Gene family expansions and transcriptome signatures uncover fungal adaptations to wood decay.</title>
        <authorList>
            <person name="Hage H."/>
            <person name="Miyauchi S."/>
            <person name="Viragh M."/>
            <person name="Drula E."/>
            <person name="Min B."/>
            <person name="Chaduli D."/>
            <person name="Navarro D."/>
            <person name="Favel A."/>
            <person name="Norest M."/>
            <person name="Lesage-Meessen L."/>
            <person name="Balint B."/>
            <person name="Merenyi Z."/>
            <person name="de Eugenio L."/>
            <person name="Morin E."/>
            <person name="Martinez A.T."/>
            <person name="Baldrian P."/>
            <person name="Stursova M."/>
            <person name="Martinez M.J."/>
            <person name="Novotny C."/>
            <person name="Magnuson J.K."/>
            <person name="Spatafora J.W."/>
            <person name="Maurice S."/>
            <person name="Pangilinan J."/>
            <person name="Andreopoulos W."/>
            <person name="LaButti K."/>
            <person name="Hundley H."/>
            <person name="Na H."/>
            <person name="Kuo A."/>
            <person name="Barry K."/>
            <person name="Lipzen A."/>
            <person name="Henrissat B."/>
            <person name="Riley R."/>
            <person name="Ahrendt S."/>
            <person name="Nagy L.G."/>
            <person name="Grigoriev I.V."/>
            <person name="Martin F."/>
            <person name="Rosso M.N."/>
        </authorList>
    </citation>
    <scope>NUCLEOTIDE SEQUENCE [LARGE SCALE GENOMIC DNA]</scope>
    <source>
        <strain evidence="8 9">CIRM-BRFM 1785</strain>
    </source>
</reference>
<comment type="caution">
    <text evidence="8">The sequence shown here is derived from an EMBL/GenBank/DDBJ whole genome shotgun (WGS) entry which is preliminary data.</text>
</comment>
<dbReference type="Proteomes" id="UP000814176">
    <property type="component" value="Unassembled WGS sequence"/>
</dbReference>
<dbReference type="Gene3D" id="3.90.230.10">
    <property type="entry name" value="Creatinase/methionine aminopeptidase superfamily"/>
    <property type="match status" value="1"/>
</dbReference>
<evidence type="ECO:0000256" key="5">
    <source>
        <dbReference type="ARBA" id="ARBA00023211"/>
    </source>
</evidence>
<dbReference type="SMART" id="SM01011">
    <property type="entry name" value="AMP_N"/>
    <property type="match status" value="1"/>
</dbReference>
<comment type="similarity">
    <text evidence="2 6">Belongs to the peptidase M24B family.</text>
</comment>
<evidence type="ECO:0000256" key="2">
    <source>
        <dbReference type="ARBA" id="ARBA00008766"/>
    </source>
</evidence>
<gene>
    <name evidence="8" type="ORF">C8Q71DRAFT_854657</name>
</gene>
<evidence type="ECO:0000256" key="3">
    <source>
        <dbReference type="ARBA" id="ARBA00022723"/>
    </source>
</evidence>
<dbReference type="RefSeq" id="XP_047782256.1">
    <property type="nucleotide sequence ID" value="XM_047927082.1"/>
</dbReference>
<feature type="domain" description="Aminopeptidase P N-terminal" evidence="7">
    <location>
        <begin position="2"/>
        <end position="150"/>
    </location>
</feature>
<accession>A0ABQ8KRP4</accession>